<dbReference type="CDD" id="cd05466">
    <property type="entry name" value="PBP2_LTTR_substrate"/>
    <property type="match status" value="1"/>
</dbReference>
<evidence type="ECO:0000256" key="1">
    <source>
        <dbReference type="ARBA" id="ARBA00009437"/>
    </source>
</evidence>
<dbReference type="InterPro" id="IPR000847">
    <property type="entry name" value="LysR_HTH_N"/>
</dbReference>
<evidence type="ECO:0000259" key="5">
    <source>
        <dbReference type="PROSITE" id="PS50931"/>
    </source>
</evidence>
<evidence type="ECO:0000313" key="7">
    <source>
        <dbReference type="Proteomes" id="UP000824090"/>
    </source>
</evidence>
<gene>
    <name evidence="6" type="ORF">IAC50_01500</name>
</gene>
<dbReference type="Proteomes" id="UP000824090">
    <property type="component" value="Unassembled WGS sequence"/>
</dbReference>
<dbReference type="GO" id="GO:0003700">
    <property type="term" value="F:DNA-binding transcription factor activity"/>
    <property type="evidence" value="ECO:0007669"/>
    <property type="project" value="InterPro"/>
</dbReference>
<dbReference type="FunFam" id="1.10.10.10:FF:000001">
    <property type="entry name" value="LysR family transcriptional regulator"/>
    <property type="match status" value="1"/>
</dbReference>
<dbReference type="GO" id="GO:0032993">
    <property type="term" value="C:protein-DNA complex"/>
    <property type="evidence" value="ECO:0007669"/>
    <property type="project" value="TreeGrafter"/>
</dbReference>
<comment type="similarity">
    <text evidence="1">Belongs to the LysR transcriptional regulatory family.</text>
</comment>
<dbReference type="InterPro" id="IPR036388">
    <property type="entry name" value="WH-like_DNA-bd_sf"/>
</dbReference>
<comment type="caution">
    <text evidence="6">The sequence shown here is derived from an EMBL/GenBank/DDBJ whole genome shotgun (WGS) entry which is preliminary data.</text>
</comment>
<dbReference type="InterPro" id="IPR005119">
    <property type="entry name" value="LysR_subst-bd"/>
</dbReference>
<dbReference type="GO" id="GO:0003677">
    <property type="term" value="F:DNA binding"/>
    <property type="evidence" value="ECO:0007669"/>
    <property type="project" value="UniProtKB-KW"/>
</dbReference>
<dbReference type="SUPFAM" id="SSF53850">
    <property type="entry name" value="Periplasmic binding protein-like II"/>
    <property type="match status" value="1"/>
</dbReference>
<keyword evidence="2" id="KW-0805">Transcription regulation</keyword>
<dbReference type="PANTHER" id="PTHR30346">
    <property type="entry name" value="TRANSCRIPTIONAL DUAL REGULATOR HCAR-RELATED"/>
    <property type="match status" value="1"/>
</dbReference>
<dbReference type="EMBL" id="DVMP01000034">
    <property type="protein sequence ID" value="HIU25157.1"/>
    <property type="molecule type" value="Genomic_DNA"/>
</dbReference>
<dbReference type="Pfam" id="PF00126">
    <property type="entry name" value="HTH_1"/>
    <property type="match status" value="1"/>
</dbReference>
<name>A0A9D1HZI5_9FIRM</name>
<dbReference type="InterPro" id="IPR036390">
    <property type="entry name" value="WH_DNA-bd_sf"/>
</dbReference>
<keyword evidence="3" id="KW-0238">DNA-binding</keyword>
<evidence type="ECO:0000256" key="4">
    <source>
        <dbReference type="ARBA" id="ARBA00023163"/>
    </source>
</evidence>
<dbReference type="PROSITE" id="PS50931">
    <property type="entry name" value="HTH_LYSR"/>
    <property type="match status" value="1"/>
</dbReference>
<dbReference type="Pfam" id="PF03466">
    <property type="entry name" value="LysR_substrate"/>
    <property type="match status" value="1"/>
</dbReference>
<organism evidence="6 7">
    <name type="scientific">Candidatus Allocopromorpha excrementigallinarum</name>
    <dbReference type="NCBI Taxonomy" id="2840742"/>
    <lineage>
        <taxon>Bacteria</taxon>
        <taxon>Bacillati</taxon>
        <taxon>Bacillota</taxon>
        <taxon>Clostridia</taxon>
        <taxon>Eubacteriales</taxon>
        <taxon>Eubacteriaceae</taxon>
        <taxon>Eubacteriaceae incertae sedis</taxon>
        <taxon>Candidatus Allocopromorpha</taxon>
    </lineage>
</organism>
<reference evidence="6" key="1">
    <citation type="submission" date="2020-10" db="EMBL/GenBank/DDBJ databases">
        <authorList>
            <person name="Gilroy R."/>
        </authorList>
    </citation>
    <scope>NUCLEOTIDE SEQUENCE</scope>
    <source>
        <strain evidence="6">ChiHcec3-6078</strain>
    </source>
</reference>
<dbReference type="Gene3D" id="3.40.190.10">
    <property type="entry name" value="Periplasmic binding protein-like II"/>
    <property type="match status" value="2"/>
</dbReference>
<reference evidence="6" key="2">
    <citation type="journal article" date="2021" name="PeerJ">
        <title>Extensive microbial diversity within the chicken gut microbiome revealed by metagenomics and culture.</title>
        <authorList>
            <person name="Gilroy R."/>
            <person name="Ravi A."/>
            <person name="Getino M."/>
            <person name="Pursley I."/>
            <person name="Horton D.L."/>
            <person name="Alikhan N.F."/>
            <person name="Baker D."/>
            <person name="Gharbi K."/>
            <person name="Hall N."/>
            <person name="Watson M."/>
            <person name="Adriaenssens E.M."/>
            <person name="Foster-Nyarko E."/>
            <person name="Jarju S."/>
            <person name="Secka A."/>
            <person name="Antonio M."/>
            <person name="Oren A."/>
            <person name="Chaudhuri R.R."/>
            <person name="La Ragione R."/>
            <person name="Hildebrand F."/>
            <person name="Pallen M.J."/>
        </authorList>
    </citation>
    <scope>NUCLEOTIDE SEQUENCE</scope>
    <source>
        <strain evidence="6">ChiHcec3-6078</strain>
    </source>
</reference>
<keyword evidence="4" id="KW-0804">Transcription</keyword>
<feature type="domain" description="HTH lysR-type" evidence="5">
    <location>
        <begin position="1"/>
        <end position="58"/>
    </location>
</feature>
<dbReference type="SUPFAM" id="SSF46785">
    <property type="entry name" value="Winged helix' DNA-binding domain"/>
    <property type="match status" value="1"/>
</dbReference>
<proteinExistence type="inferred from homology"/>
<evidence type="ECO:0000256" key="3">
    <source>
        <dbReference type="ARBA" id="ARBA00023125"/>
    </source>
</evidence>
<protein>
    <submittedName>
        <fullName evidence="6">LysR family transcriptional regulator</fullName>
    </submittedName>
</protein>
<dbReference type="Gene3D" id="1.10.10.10">
    <property type="entry name" value="Winged helix-like DNA-binding domain superfamily/Winged helix DNA-binding domain"/>
    <property type="match status" value="1"/>
</dbReference>
<dbReference type="PRINTS" id="PR00039">
    <property type="entry name" value="HTHLYSR"/>
</dbReference>
<accession>A0A9D1HZI5</accession>
<dbReference type="AlphaFoldDB" id="A0A9D1HZI5"/>
<evidence type="ECO:0000313" key="6">
    <source>
        <dbReference type="EMBL" id="HIU25157.1"/>
    </source>
</evidence>
<dbReference type="PANTHER" id="PTHR30346:SF0">
    <property type="entry name" value="HCA OPERON TRANSCRIPTIONAL ACTIVATOR HCAR"/>
    <property type="match status" value="1"/>
</dbReference>
<sequence>MNINSLKCFILVAENLSFARTAEAMHKSQPAVTKQINALENELGVTLFLRSPRHVELTPAGMSFYKDARDIVISTERAVERAKKQESGENTISLGLSNPAALFCLTPLLSRLHEEIPDLRPSIQVLNHKTILSLFAEVKLDALFFYRENAPEKTDASFKELQKDSCVCLLPKGHPFEKKEILSLDDLSRSPLIVCNPLSAPLATASLQQRLLERCSPERVFYCDTVEIAHTMVAAGMGLSLLPGLLCLKSPDFSTAPIEGGDRLSFGIFYRRQNRNPVLKRLLKIISS</sequence>
<evidence type="ECO:0000256" key="2">
    <source>
        <dbReference type="ARBA" id="ARBA00023015"/>
    </source>
</evidence>